<organism evidence="11 12">
    <name type="scientific">Nocardia otitidiscaviarum</name>
    <dbReference type="NCBI Taxonomy" id="1823"/>
    <lineage>
        <taxon>Bacteria</taxon>
        <taxon>Bacillati</taxon>
        <taxon>Actinomycetota</taxon>
        <taxon>Actinomycetes</taxon>
        <taxon>Mycobacteriales</taxon>
        <taxon>Nocardiaceae</taxon>
        <taxon>Nocardia</taxon>
    </lineage>
</organism>
<evidence type="ECO:0000256" key="5">
    <source>
        <dbReference type="ARBA" id="ARBA00022741"/>
    </source>
</evidence>
<proteinExistence type="predicted"/>
<keyword evidence="7" id="KW-0067">ATP-binding</keyword>
<keyword evidence="3" id="KW-0597">Phosphoprotein</keyword>
<accession>A0A379JGA1</accession>
<dbReference type="GO" id="GO:0000155">
    <property type="term" value="F:phosphorelay sensor kinase activity"/>
    <property type="evidence" value="ECO:0007669"/>
    <property type="project" value="InterPro"/>
</dbReference>
<dbReference type="GO" id="GO:0005524">
    <property type="term" value="F:ATP binding"/>
    <property type="evidence" value="ECO:0007669"/>
    <property type="project" value="UniProtKB-KW"/>
</dbReference>
<feature type="transmembrane region" description="Helical" evidence="9">
    <location>
        <begin position="45"/>
        <end position="78"/>
    </location>
</feature>
<evidence type="ECO:0000256" key="6">
    <source>
        <dbReference type="ARBA" id="ARBA00022777"/>
    </source>
</evidence>
<gene>
    <name evidence="11" type="primary">degS_2</name>
    <name evidence="11" type="ORF">NCTC1934_04775</name>
</gene>
<evidence type="ECO:0000313" key="12">
    <source>
        <dbReference type="Proteomes" id="UP000255467"/>
    </source>
</evidence>
<feature type="transmembrane region" description="Helical" evidence="9">
    <location>
        <begin position="133"/>
        <end position="153"/>
    </location>
</feature>
<dbReference type="InterPro" id="IPR036890">
    <property type="entry name" value="HATPase_C_sf"/>
</dbReference>
<feature type="transmembrane region" description="Helical" evidence="9">
    <location>
        <begin position="188"/>
        <end position="209"/>
    </location>
</feature>
<dbReference type="Pfam" id="PF02518">
    <property type="entry name" value="HATPase_c"/>
    <property type="match status" value="1"/>
</dbReference>
<evidence type="ECO:0000256" key="9">
    <source>
        <dbReference type="SAM" id="Phobius"/>
    </source>
</evidence>
<keyword evidence="9" id="KW-0812">Transmembrane</keyword>
<dbReference type="GO" id="GO:0046983">
    <property type="term" value="F:protein dimerization activity"/>
    <property type="evidence" value="ECO:0007669"/>
    <property type="project" value="InterPro"/>
</dbReference>
<comment type="catalytic activity">
    <reaction evidence="1">
        <text>ATP + protein L-histidine = ADP + protein N-phospho-L-histidine.</text>
        <dbReference type="EC" id="2.7.13.3"/>
    </reaction>
</comment>
<dbReference type="SMART" id="SM00387">
    <property type="entry name" value="HATPase_c"/>
    <property type="match status" value="1"/>
</dbReference>
<keyword evidence="4 11" id="KW-0808">Transferase</keyword>
<dbReference type="SUPFAM" id="SSF55874">
    <property type="entry name" value="ATPase domain of HSP90 chaperone/DNA topoisomerase II/histidine kinase"/>
    <property type="match status" value="1"/>
</dbReference>
<dbReference type="EMBL" id="UGRY01000003">
    <property type="protein sequence ID" value="SUD47464.1"/>
    <property type="molecule type" value="Genomic_DNA"/>
</dbReference>
<keyword evidence="12" id="KW-1185">Reference proteome</keyword>
<dbReference type="Proteomes" id="UP000255467">
    <property type="component" value="Unassembled WGS sequence"/>
</dbReference>
<dbReference type="InterPro" id="IPR011712">
    <property type="entry name" value="Sig_transdc_His_kin_sub3_dim/P"/>
</dbReference>
<dbReference type="PANTHER" id="PTHR24421:SF10">
    <property type="entry name" value="NITRATE_NITRITE SENSOR PROTEIN NARQ"/>
    <property type="match status" value="1"/>
</dbReference>
<evidence type="ECO:0000256" key="4">
    <source>
        <dbReference type="ARBA" id="ARBA00022679"/>
    </source>
</evidence>
<evidence type="ECO:0000256" key="2">
    <source>
        <dbReference type="ARBA" id="ARBA00012438"/>
    </source>
</evidence>
<dbReference type="InterPro" id="IPR003594">
    <property type="entry name" value="HATPase_dom"/>
</dbReference>
<dbReference type="PANTHER" id="PTHR24421">
    <property type="entry name" value="NITRATE/NITRITE SENSOR PROTEIN NARX-RELATED"/>
    <property type="match status" value="1"/>
</dbReference>
<dbReference type="Gene3D" id="3.30.565.10">
    <property type="entry name" value="Histidine kinase-like ATPase, C-terminal domain"/>
    <property type="match status" value="1"/>
</dbReference>
<dbReference type="AlphaFoldDB" id="A0A379JGA1"/>
<sequence>MVPSPLVRGYPQADGVGLVARAYGGRVTRGVLVDRVRALRSAVRYLVIGGATSLLSIFVLVALLAAGALCLVGVGIPLLPDAVRMIRPLLGFERTRAGERLGEAIPEAYRPFAAPLRQRVATVFTDPANRRDIGWLCVHAVTGSTLAAFAVALPLSAVNQLLIPLYWQALPPGSIATFGLPVTSWPTALVNLAFAIPIGALTLLIPAMARGQARVARWFLAPAPDIALAGRVAELTATRAAALDAHGAELRRIERDLHDGAQARIAAVIMQLGLAEQLHDRDPDRARELMRKAQDTATDALAELRDVLRSVYPPVLADRGLASAVSALAARSPIPCALEVATTGRWPAAVEAAAYFVVAEAITNATKHSGARSVTVSIAGDADLLTVRVRDDGIGAAREIDGGGLAGIRRRAEALDGRMTLTSPAGGPTVLRVDLPSRL</sequence>
<feature type="domain" description="Histidine kinase/HSP90-like ATPase" evidence="10">
    <location>
        <begin position="349"/>
        <end position="439"/>
    </location>
</feature>
<evidence type="ECO:0000313" key="11">
    <source>
        <dbReference type="EMBL" id="SUD47464.1"/>
    </source>
</evidence>
<name>A0A379JGA1_9NOCA</name>
<dbReference type="STRING" id="1406858.GCA_000710895_00386"/>
<dbReference type="InterPro" id="IPR025828">
    <property type="entry name" value="Put_sensor_dom"/>
</dbReference>
<dbReference type="Pfam" id="PF13796">
    <property type="entry name" value="Sensor"/>
    <property type="match status" value="1"/>
</dbReference>
<evidence type="ECO:0000256" key="3">
    <source>
        <dbReference type="ARBA" id="ARBA00022553"/>
    </source>
</evidence>
<reference evidence="11 12" key="1">
    <citation type="submission" date="2018-06" db="EMBL/GenBank/DDBJ databases">
        <authorList>
            <consortium name="Pathogen Informatics"/>
            <person name="Doyle S."/>
        </authorList>
    </citation>
    <scope>NUCLEOTIDE SEQUENCE [LARGE SCALE GENOMIC DNA]</scope>
    <source>
        <strain evidence="11 12">NCTC1934</strain>
    </source>
</reference>
<dbReference type="InterPro" id="IPR050482">
    <property type="entry name" value="Sensor_HK_TwoCompSys"/>
</dbReference>
<keyword evidence="5" id="KW-0547">Nucleotide-binding</keyword>
<keyword evidence="9" id="KW-0472">Membrane</keyword>
<dbReference type="Gene3D" id="1.20.5.1930">
    <property type="match status" value="1"/>
</dbReference>
<dbReference type="Pfam" id="PF07730">
    <property type="entry name" value="HisKA_3"/>
    <property type="match status" value="1"/>
</dbReference>
<evidence type="ECO:0000259" key="10">
    <source>
        <dbReference type="SMART" id="SM00387"/>
    </source>
</evidence>
<dbReference type="CDD" id="cd16917">
    <property type="entry name" value="HATPase_UhpB-NarQ-NarX-like"/>
    <property type="match status" value="1"/>
</dbReference>
<dbReference type="GO" id="GO:0016020">
    <property type="term" value="C:membrane"/>
    <property type="evidence" value="ECO:0007669"/>
    <property type="project" value="InterPro"/>
</dbReference>
<keyword evidence="8" id="KW-0902">Two-component regulatory system</keyword>
<dbReference type="EC" id="2.7.13.3" evidence="2"/>
<protein>
    <recommendedName>
        <fullName evidence="2">histidine kinase</fullName>
        <ecNumber evidence="2">2.7.13.3</ecNumber>
    </recommendedName>
</protein>
<keyword evidence="6" id="KW-0418">Kinase</keyword>
<keyword evidence="9" id="KW-1133">Transmembrane helix</keyword>
<evidence type="ECO:0000256" key="8">
    <source>
        <dbReference type="ARBA" id="ARBA00023012"/>
    </source>
</evidence>
<evidence type="ECO:0000256" key="7">
    <source>
        <dbReference type="ARBA" id="ARBA00022840"/>
    </source>
</evidence>
<evidence type="ECO:0000256" key="1">
    <source>
        <dbReference type="ARBA" id="ARBA00000085"/>
    </source>
</evidence>